<dbReference type="InterPro" id="IPR016186">
    <property type="entry name" value="C-type_lectin-like/link_sf"/>
</dbReference>
<dbReference type="SMART" id="SM00034">
    <property type="entry name" value="CLECT"/>
    <property type="match status" value="1"/>
</dbReference>
<dbReference type="Gene3D" id="3.10.100.10">
    <property type="entry name" value="Mannose-Binding Protein A, subunit A"/>
    <property type="match status" value="1"/>
</dbReference>
<keyword evidence="1" id="KW-0472">Membrane</keyword>
<dbReference type="CDD" id="cd00037">
    <property type="entry name" value="CLECT"/>
    <property type="match status" value="1"/>
</dbReference>
<dbReference type="Pfam" id="PF00059">
    <property type="entry name" value="Lectin_C"/>
    <property type="match status" value="1"/>
</dbReference>
<dbReference type="RefSeq" id="XP_023177233.1">
    <property type="nucleotide sequence ID" value="XM_023321465.2"/>
</dbReference>
<feature type="domain" description="C-type lectin" evidence="2">
    <location>
        <begin position="122"/>
        <end position="234"/>
    </location>
</feature>
<dbReference type="AlphaFoldDB" id="A0A6J1MDA6"/>
<keyword evidence="3" id="KW-1185">Reference proteome</keyword>
<feature type="transmembrane region" description="Helical" evidence="1">
    <location>
        <begin position="12"/>
        <end position="29"/>
    </location>
</feature>
<dbReference type="GeneID" id="111603745"/>
<dbReference type="SUPFAM" id="SSF56436">
    <property type="entry name" value="C-type lectin-like"/>
    <property type="match status" value="1"/>
</dbReference>
<dbReference type="InterPro" id="IPR016187">
    <property type="entry name" value="CTDL_fold"/>
</dbReference>
<dbReference type="InterPro" id="IPR001304">
    <property type="entry name" value="C-type_lectin-like"/>
</dbReference>
<evidence type="ECO:0000259" key="2">
    <source>
        <dbReference type="PROSITE" id="PS50041"/>
    </source>
</evidence>
<dbReference type="OMA" id="EDPVNQC"/>
<name>A0A6J1MDA6_DROHY</name>
<dbReference type="PROSITE" id="PS50041">
    <property type="entry name" value="C_TYPE_LECTIN_2"/>
    <property type="match status" value="1"/>
</dbReference>
<dbReference type="Proteomes" id="UP000504633">
    <property type="component" value="Unplaced"/>
</dbReference>
<gene>
    <name evidence="4" type="primary">LOC111603745</name>
</gene>
<keyword evidence="1" id="KW-0812">Transmembrane</keyword>
<sequence>MAKGFAMISTNFPLAIIFLIGILIPIIAMRRSNEQVCENSIQLENDCGRYCFRIVKPVLDHTRVLQRQVEGCNMNEKSEFISKFEQIERLLLEKFDAFEEAMTNMVESLSDMRPFQKIGAKYYFIENQLPLSWFDAAERCRLMGAHLASPQNKFEYDALKANLHKTYYWLDINSLAKNGEFTSATTGEKAKFLQWQRGEPNNVKDNEKCVILPGWPGNHMNDEDCKKTFYFVCEKGRHMLKAH</sequence>
<dbReference type="PANTHER" id="PTHR22803">
    <property type="entry name" value="MANNOSE, PHOSPHOLIPASE, LECTIN RECEPTOR RELATED"/>
    <property type="match status" value="1"/>
</dbReference>
<reference evidence="4" key="1">
    <citation type="submission" date="2025-08" db="UniProtKB">
        <authorList>
            <consortium name="RefSeq"/>
        </authorList>
    </citation>
    <scope>IDENTIFICATION</scope>
    <source>
        <strain evidence="4">15085-1641.00</strain>
        <tissue evidence="4">Whole body</tissue>
    </source>
</reference>
<evidence type="ECO:0000256" key="1">
    <source>
        <dbReference type="SAM" id="Phobius"/>
    </source>
</evidence>
<proteinExistence type="predicted"/>
<dbReference type="InterPro" id="IPR050111">
    <property type="entry name" value="C-type_lectin/snaclec_domain"/>
</dbReference>
<keyword evidence="1" id="KW-1133">Transmembrane helix</keyword>
<organism evidence="3 4">
    <name type="scientific">Drosophila hydei</name>
    <name type="common">Fruit fly</name>
    <dbReference type="NCBI Taxonomy" id="7224"/>
    <lineage>
        <taxon>Eukaryota</taxon>
        <taxon>Metazoa</taxon>
        <taxon>Ecdysozoa</taxon>
        <taxon>Arthropoda</taxon>
        <taxon>Hexapoda</taxon>
        <taxon>Insecta</taxon>
        <taxon>Pterygota</taxon>
        <taxon>Neoptera</taxon>
        <taxon>Endopterygota</taxon>
        <taxon>Diptera</taxon>
        <taxon>Brachycera</taxon>
        <taxon>Muscomorpha</taxon>
        <taxon>Ephydroidea</taxon>
        <taxon>Drosophilidae</taxon>
        <taxon>Drosophila</taxon>
    </lineage>
</organism>
<accession>A0A6J1MDA6</accession>
<evidence type="ECO:0000313" key="3">
    <source>
        <dbReference type="Proteomes" id="UP000504633"/>
    </source>
</evidence>
<protein>
    <submittedName>
        <fullName evidence="4">C-type lectin domain family 4 member K-like isoform X1</fullName>
    </submittedName>
</protein>
<dbReference type="KEGG" id="dhe:111603745"/>
<evidence type="ECO:0000313" key="4">
    <source>
        <dbReference type="RefSeq" id="XP_023177233.1"/>
    </source>
</evidence>
<dbReference type="OrthoDB" id="6430060at2759"/>